<feature type="transmembrane region" description="Helical" evidence="11">
    <location>
        <begin position="1086"/>
        <end position="1105"/>
    </location>
</feature>
<dbReference type="GO" id="GO:0009914">
    <property type="term" value="P:hormone transport"/>
    <property type="evidence" value="ECO:0007669"/>
    <property type="project" value="UniProtKB-ARBA"/>
</dbReference>
<feature type="domain" description="ABC transporter" evidence="12">
    <location>
        <begin position="81"/>
        <end position="334"/>
    </location>
</feature>
<keyword evidence="4 11" id="KW-0812">Transmembrane</keyword>
<evidence type="ECO:0000256" key="8">
    <source>
        <dbReference type="ARBA" id="ARBA00022989"/>
    </source>
</evidence>
<feature type="transmembrane region" description="Helical" evidence="11">
    <location>
        <begin position="430"/>
        <end position="451"/>
    </location>
</feature>
<dbReference type="InterPro" id="IPR034001">
    <property type="entry name" value="ABCG_PDR_1"/>
</dbReference>
<evidence type="ECO:0000256" key="10">
    <source>
        <dbReference type="SAM" id="MobiDB-lite"/>
    </source>
</evidence>
<feature type="transmembrane region" description="Helical" evidence="11">
    <location>
        <begin position="1117"/>
        <end position="1137"/>
    </location>
</feature>
<evidence type="ECO:0000256" key="2">
    <source>
        <dbReference type="ARBA" id="ARBA00006012"/>
    </source>
</evidence>
<dbReference type="Pfam" id="PF19055">
    <property type="entry name" value="ABC2_membrane_7"/>
    <property type="match status" value="1"/>
</dbReference>
<dbReference type="InterPro" id="IPR034003">
    <property type="entry name" value="ABCG_PDR_2"/>
</dbReference>
<dbReference type="FunFam" id="3.40.50.300:FF:000179">
    <property type="entry name" value="ABC transporter G family member 34"/>
    <property type="match status" value="1"/>
</dbReference>
<dbReference type="FunFam" id="3.40.50.300:FF:003489">
    <property type="entry name" value="ABC transporter G family member 39"/>
    <property type="match status" value="1"/>
</dbReference>
<dbReference type="InterPro" id="IPR027417">
    <property type="entry name" value="P-loop_NTPase"/>
</dbReference>
<dbReference type="GO" id="GO:0005524">
    <property type="term" value="F:ATP binding"/>
    <property type="evidence" value="ECO:0007669"/>
    <property type="project" value="UniProtKB-KW"/>
</dbReference>
<dbReference type="InterPro" id="IPR003593">
    <property type="entry name" value="AAA+_ATPase"/>
</dbReference>
<feature type="domain" description="ABC transporter" evidence="12">
    <location>
        <begin position="1723"/>
        <end position="1950"/>
    </location>
</feature>
<dbReference type="InterPro" id="IPR043926">
    <property type="entry name" value="ABCG_dom"/>
</dbReference>
<feature type="transmembrane region" description="Helical" evidence="11">
    <location>
        <begin position="1158"/>
        <end position="1178"/>
    </location>
</feature>
<evidence type="ECO:0000313" key="14">
    <source>
        <dbReference type="Proteomes" id="UP000298416"/>
    </source>
</evidence>
<dbReference type="Pfam" id="PF00005">
    <property type="entry name" value="ABC_tran"/>
    <property type="match status" value="3"/>
</dbReference>
<evidence type="ECO:0000256" key="6">
    <source>
        <dbReference type="ARBA" id="ARBA00022741"/>
    </source>
</evidence>
<organism evidence="13">
    <name type="scientific">Salvia splendens</name>
    <name type="common">Scarlet sage</name>
    <dbReference type="NCBI Taxonomy" id="180675"/>
    <lineage>
        <taxon>Eukaryota</taxon>
        <taxon>Viridiplantae</taxon>
        <taxon>Streptophyta</taxon>
        <taxon>Embryophyta</taxon>
        <taxon>Tracheophyta</taxon>
        <taxon>Spermatophyta</taxon>
        <taxon>Magnoliopsida</taxon>
        <taxon>eudicotyledons</taxon>
        <taxon>Gunneridae</taxon>
        <taxon>Pentapetalae</taxon>
        <taxon>asterids</taxon>
        <taxon>lamiids</taxon>
        <taxon>Lamiales</taxon>
        <taxon>Lamiaceae</taxon>
        <taxon>Nepetoideae</taxon>
        <taxon>Mentheae</taxon>
        <taxon>Salviinae</taxon>
        <taxon>Salvia</taxon>
        <taxon>Salvia subgen. Calosphace</taxon>
        <taxon>core Calosphace</taxon>
    </lineage>
</organism>
<protein>
    <recommendedName>
        <fullName evidence="12">ABC transporter domain-containing protein</fullName>
    </recommendedName>
</protein>
<reference evidence="13" key="2">
    <citation type="submission" date="2020-08" db="EMBL/GenBank/DDBJ databases">
        <title>Plant Genome Project.</title>
        <authorList>
            <person name="Zhang R.-G."/>
        </authorList>
    </citation>
    <scope>NUCLEOTIDE SEQUENCE</scope>
    <source>
        <strain evidence="13">Huo1</strain>
        <tissue evidence="13">Leaf</tissue>
    </source>
</reference>
<dbReference type="GO" id="GO:0005886">
    <property type="term" value="C:plasma membrane"/>
    <property type="evidence" value="ECO:0007669"/>
    <property type="project" value="UniProtKB-ARBA"/>
</dbReference>
<feature type="region of interest" description="Disordered" evidence="10">
    <location>
        <begin position="1"/>
        <end position="27"/>
    </location>
</feature>
<accession>A0A8X9A5B6</accession>
<proteinExistence type="inferred from homology"/>
<dbReference type="FunFam" id="3.40.50.300:FF:000059">
    <property type="entry name" value="ABC transporter G family member 40"/>
    <property type="match status" value="1"/>
</dbReference>
<keyword evidence="3" id="KW-0813">Transport</keyword>
<dbReference type="FunFam" id="3.40.50.300:FF:006093">
    <property type="entry name" value="Uncharacterized protein"/>
    <property type="match status" value="1"/>
</dbReference>
<name>A0A8X9A5B6_SALSN</name>
<dbReference type="CDD" id="cd03233">
    <property type="entry name" value="ABCG_PDR_domain1"/>
    <property type="match status" value="1"/>
</dbReference>
<feature type="transmembrane region" description="Helical" evidence="11">
    <location>
        <begin position="506"/>
        <end position="528"/>
    </location>
</feature>
<feature type="transmembrane region" description="Helical" evidence="11">
    <location>
        <begin position="2199"/>
        <end position="2218"/>
    </location>
</feature>
<dbReference type="GO" id="GO:0016887">
    <property type="term" value="F:ATP hydrolysis activity"/>
    <property type="evidence" value="ECO:0007669"/>
    <property type="project" value="InterPro"/>
</dbReference>
<dbReference type="SUPFAM" id="SSF52540">
    <property type="entry name" value="P-loop containing nucleoside triphosphate hydrolases"/>
    <property type="match status" value="3"/>
</dbReference>
<feature type="domain" description="ABC transporter" evidence="12">
    <location>
        <begin position="748"/>
        <end position="994"/>
    </location>
</feature>
<evidence type="ECO:0000256" key="4">
    <source>
        <dbReference type="ARBA" id="ARBA00022692"/>
    </source>
</evidence>
<dbReference type="Gene3D" id="3.40.50.300">
    <property type="entry name" value="P-loop containing nucleotide triphosphate hydrolases"/>
    <property type="match status" value="3"/>
</dbReference>
<evidence type="ECO:0000313" key="13">
    <source>
        <dbReference type="EMBL" id="KAG6428953.1"/>
    </source>
</evidence>
<keyword evidence="8 11" id="KW-1133">Transmembrane helix</keyword>
<dbReference type="EMBL" id="PNBA02000003">
    <property type="protein sequence ID" value="KAG6428953.1"/>
    <property type="molecule type" value="Genomic_DNA"/>
</dbReference>
<feature type="transmembrane region" description="Helical" evidence="11">
    <location>
        <begin position="1477"/>
        <end position="1496"/>
    </location>
</feature>
<feature type="transmembrane region" description="Helical" evidence="11">
    <location>
        <begin position="2081"/>
        <end position="2099"/>
    </location>
</feature>
<feature type="transmembrane region" description="Helical" evidence="11">
    <location>
        <begin position="463"/>
        <end position="485"/>
    </location>
</feature>
<evidence type="ECO:0000256" key="9">
    <source>
        <dbReference type="ARBA" id="ARBA00023136"/>
    </source>
</evidence>
<keyword evidence="5" id="KW-0677">Repeat</keyword>
<comment type="similarity">
    <text evidence="2">Belongs to the ABC transporter superfamily. ABCG family. PDR (TC 3.A.1.205) subfamily.</text>
</comment>
<feature type="transmembrane region" description="Helical" evidence="11">
    <location>
        <begin position="1228"/>
        <end position="1249"/>
    </location>
</feature>
<dbReference type="PROSITE" id="PS50893">
    <property type="entry name" value="ABC_TRANSPORTER_2"/>
    <property type="match status" value="3"/>
</dbReference>
<dbReference type="InterPro" id="IPR013581">
    <property type="entry name" value="PDR_assoc"/>
</dbReference>
<feature type="transmembrane region" description="Helical" evidence="11">
    <location>
        <begin position="582"/>
        <end position="604"/>
    </location>
</feature>
<dbReference type="Proteomes" id="UP000298416">
    <property type="component" value="Unassembled WGS sequence"/>
</dbReference>
<dbReference type="InterPro" id="IPR013525">
    <property type="entry name" value="ABC2_TM"/>
</dbReference>
<dbReference type="CDD" id="cd03232">
    <property type="entry name" value="ABCG_PDR_domain2"/>
    <property type="match status" value="2"/>
</dbReference>
<dbReference type="GO" id="GO:2000032">
    <property type="term" value="P:regulation of secondary shoot formation"/>
    <property type="evidence" value="ECO:0007669"/>
    <property type="project" value="UniProtKB-ARBA"/>
</dbReference>
<dbReference type="InterPro" id="IPR003439">
    <property type="entry name" value="ABC_transporter-like_ATP-bd"/>
</dbReference>
<evidence type="ECO:0000256" key="7">
    <source>
        <dbReference type="ARBA" id="ARBA00022840"/>
    </source>
</evidence>
<comment type="subcellular location">
    <subcellularLocation>
        <location evidence="1">Membrane</location>
        <topology evidence="1">Multi-pass membrane protein</topology>
    </subcellularLocation>
</comment>
<feature type="transmembrane region" description="Helical" evidence="11">
    <location>
        <begin position="1508"/>
        <end position="1527"/>
    </location>
</feature>
<evidence type="ECO:0000256" key="1">
    <source>
        <dbReference type="ARBA" id="ARBA00004141"/>
    </source>
</evidence>
<keyword evidence="9 11" id="KW-0472">Membrane</keyword>
<evidence type="ECO:0000256" key="5">
    <source>
        <dbReference type="ARBA" id="ARBA00022737"/>
    </source>
</evidence>
<dbReference type="PANTHER" id="PTHR19241">
    <property type="entry name" value="ATP-BINDING CASSETTE TRANSPORTER"/>
    <property type="match status" value="1"/>
</dbReference>
<dbReference type="Pfam" id="PF08370">
    <property type="entry name" value="PDR_assoc"/>
    <property type="match status" value="1"/>
</dbReference>
<dbReference type="Pfam" id="PF01061">
    <property type="entry name" value="ABC2_membrane"/>
    <property type="match status" value="4"/>
</dbReference>
<comment type="caution">
    <text evidence="13">The sequence shown here is derived from an EMBL/GenBank/DDBJ whole genome shotgun (WGS) entry which is preliminary data.</text>
</comment>
<feature type="transmembrane region" description="Helical" evidence="11">
    <location>
        <begin position="1589"/>
        <end position="1611"/>
    </location>
</feature>
<dbReference type="SMART" id="SM00382">
    <property type="entry name" value="AAA"/>
    <property type="match status" value="3"/>
</dbReference>
<feature type="transmembrane region" description="Helical" evidence="11">
    <location>
        <begin position="1437"/>
        <end position="1457"/>
    </location>
</feature>
<evidence type="ECO:0000259" key="12">
    <source>
        <dbReference type="PROSITE" id="PS50893"/>
    </source>
</evidence>
<gene>
    <name evidence="13" type="ORF">SASPL_106992</name>
</gene>
<sequence>MKDEVENRTRTDQDKASNNADEDNEKKLWKITSGVDKEGSTELGGVEVRFEDLTVEADCFVGERALPTLPNAARNIAEAALSCFGVKLAERAKLHILKHTSGIIKPSRMTLLLGPPSCGKTTLLLALAGRLSSALKASGEITYNGHKLDEFVPQKTAAYVSQNDIHVAEMTVGETLDFSAKCQGGGSRYEFLKKITRSENEDGSGDITDYVLKVLGLEECRDTIVGDQMLRGISGGQKKRLTTGEMIVGPSKVMFMDEISTGLDSSTTFQVVKCMQQIAHHTEATILMSLLQPDPETFNLFDDIILLSEGHAVYHGPIQHVLEFFKVNGFQCPQRKGVADFLQEVTSKKDQEQYWVDTTTLYRYVSVSEFAERFKHFHVGVQLQRELSTPFDRSRSPKSALVYDKSVVPRKVLLLANFAKEWLLIKRNSFFYVSKIVQIFVVALIASTVFLRTGMHTGNEEDGAVYIGALVFAMIINTFNGYVELSLAIQRLPVFYKQRDLLFHPTWAFAIPHLLLRIPISLFESFVWTATSYYTIGFAPQVSRFLKQLLWVFCIQQMASGMFRLIAGICRTMVISKTGGSLTLLLVFLLGGFIIPLDQIPIWWRWGYWISPLSYGYNSIAVNEMFASRWMDELASDNATRLGVSVLKQFNIFQDEKWYWIGIGSLSGFTTIFNILFVIALMYLNSFEKQQGIISQEQATAEAIYQEKTDKKVPKHTPSDSMDSLFQSMSTTDEHKRGMVLPFTPLAMSFEDVNYYVDMPPVMQEKGAAEGKLQLLHELTGSFRPGVLTALMGVSGAGKTTLMDVLSGRKTRGYIEGDIRISGFPKKQETFARILGYCEQNNIHSPHVTVHESLMYSAFLRLPQDIFVSEVMRLVELDNLKDAIVGIPGVTGLSTEQRKRLTIAVELVANPSIIFMDEPTSGLDARAAAIVMRTVRNTVDTGRTVVCTIHQPGIDLFEAFDELLLMKRGGRVIYAGPLGQQSRNVIDYFEAVSGVPKIEEQRNPAAWMIEVSSDAIETRLGIDFGDYYKSTSLYQQNKALVQDLKSPPQNSKDLHFPSQYSQSTLSQFKLILWKLKLTYWRNPDYNLSRFFFTLAAALLIGSIFWKVGTKRENSNDLTTVIGAMYAAAIFLGINNCATVQPAVAIERTVFYRERATGMYSVLPYAMAQVITEIPYVFVQTTYYTLIVYAMVRFEWEPIKFLWFFFVNFFSFLYFTYFGMMNVSTTPNLHLAAVVSNAFYSVFNLFSGFYIPGPNIPTWWIWYYWICPMAWTVYGLIVSQYGDVEDEMRVEATALKTSVRSYIEEHFGYKLDFMGEVGVVLVGFTFFFAFITDQDEASNNAVAAEEYNEKDVEENQKWNCEEGAELGGVEVRFENLTVEADCFVGERALPTLPNAACNIAEAALSCFGVNSQRDSRNSIVLLEANFAKEWLLIKRNSFLYVSKTVQIVVVALIASTVFLRTGIHAGSEEDGAVYMGELVFGMIINTFNGYVEISLTIQRLPVFYKQRDLLFHPTWVFAIPHLLLRIPISSFESFVWTAMTYYTIGFAPQVSRFLKQLLWVFCIQQMSAGMFRLIAGICRTMVISKTGGSLTLLLVFLLGGFIVPLDQIPIWWRWGYWISPLSYGYNSVAVNEMFASRWMGKLASVTTQFHVFQDEKWYWIGIGSLGIHSHLQHIICDCSHVPKLMLAFEKPQGIISQEQATTEAIYQEKTDKSGMVLPFMPLTTSFEDVNYYIDMPPVMQEKGAPEGKLQLLHELTGSFRPGVLTALMSVSGAGKTTLMDVLSGRKTRGYIEGDIRISGFPKKQETFARISGYCEQNDIHSPQIFVSEVMRLVELDNLKNTIVGIPGVTGLSTEQRKRLTIAVELVANPSIIFMDEPTSGLDARAAAIVMRTVRNTVDTGRTVVCTIHQPGIDLFEAFDELLLMKRGGRVIYTTPYLAITIPRTLPNAGSARSSKIEEQRNPAAWMIVVSSDAIETRLGIDFGDYYKSTSLYQENSNYLTTVIGAMYAAAMFLGINNCATVQPAVSIERTVFYRERAAGMYSVLPYAMAQVITVTEIPYVFVQTTYYTLIVYAMVRFEWEPIKFLWFFLVNFFSFLYFTYYGMMTVSATPNLHLAVVFSNAFYYIFNLFSGFFIPGPNIPTWWIWYYWICPMAWTVYGLIVSQYGDVGDEIRVEATALKTSVRSYIEEHFGYKLDFMGEVGVVLVGFTLFFAFMYAYCLKTLNFQKRC</sequence>
<keyword evidence="6" id="KW-0547">Nucleotide-binding</keyword>
<dbReference type="GO" id="GO:0140359">
    <property type="term" value="F:ABC-type transporter activity"/>
    <property type="evidence" value="ECO:0007669"/>
    <property type="project" value="InterPro"/>
</dbReference>
<feature type="transmembrane region" description="Helical" evidence="11">
    <location>
        <begin position="658"/>
        <end position="684"/>
    </location>
</feature>
<evidence type="ECO:0000256" key="3">
    <source>
        <dbReference type="ARBA" id="ARBA00022448"/>
    </source>
</evidence>
<feature type="transmembrane region" description="Helical" evidence="11">
    <location>
        <begin position="2111"/>
        <end position="2132"/>
    </location>
</feature>
<keyword evidence="7" id="KW-0067">ATP-binding</keyword>
<feature type="transmembrane region" description="Helical" evidence="11">
    <location>
        <begin position="2144"/>
        <end position="2163"/>
    </location>
</feature>
<evidence type="ECO:0000256" key="11">
    <source>
        <dbReference type="SAM" id="Phobius"/>
    </source>
</evidence>
<keyword evidence="14" id="KW-1185">Reference proteome</keyword>
<reference evidence="13" key="1">
    <citation type="submission" date="2018-01" db="EMBL/GenBank/DDBJ databases">
        <authorList>
            <person name="Mao J.F."/>
        </authorList>
    </citation>
    <scope>NUCLEOTIDE SEQUENCE</scope>
    <source>
        <strain evidence="13">Huo1</strain>
        <tissue evidence="13">Leaf</tissue>
    </source>
</reference>
<feature type="transmembrane region" description="Helical" evidence="11">
    <location>
        <begin position="1198"/>
        <end position="1216"/>
    </location>
</feature>
<feature type="transmembrane region" description="Helical" evidence="11">
    <location>
        <begin position="1261"/>
        <end position="1278"/>
    </location>
</feature>
<feature type="compositionally biased region" description="Basic and acidic residues" evidence="10">
    <location>
        <begin position="1"/>
        <end position="15"/>
    </location>
</feature>